<evidence type="ECO:0000259" key="8">
    <source>
        <dbReference type="PROSITE" id="PS51379"/>
    </source>
</evidence>
<dbReference type="InterPro" id="IPR003741">
    <property type="entry name" value="LUD_dom"/>
</dbReference>
<dbReference type="InterPro" id="IPR024185">
    <property type="entry name" value="FTHF_cligase-like_sf"/>
</dbReference>
<dbReference type="GO" id="GO:0006089">
    <property type="term" value="P:lactate metabolic process"/>
    <property type="evidence" value="ECO:0007669"/>
    <property type="project" value="InterPro"/>
</dbReference>
<dbReference type="Pfam" id="PF02754">
    <property type="entry name" value="CCG"/>
    <property type="match status" value="2"/>
</dbReference>
<evidence type="ECO:0000313" key="9">
    <source>
        <dbReference type="EMBL" id="ABB40039.1"/>
    </source>
</evidence>
<dbReference type="NCBIfam" id="NF045670">
    <property type="entry name" value="quin_L_LdhH"/>
    <property type="match status" value="1"/>
</dbReference>
<dbReference type="InterPro" id="IPR004452">
    <property type="entry name" value="LutB/LldF"/>
</dbReference>
<dbReference type="Gene3D" id="1.10.1060.10">
    <property type="entry name" value="Alpha-helical ferredoxin"/>
    <property type="match status" value="1"/>
</dbReference>
<dbReference type="PROSITE" id="PS00198">
    <property type="entry name" value="4FE4S_FER_1"/>
    <property type="match status" value="1"/>
</dbReference>
<gene>
    <name evidence="9" type="ordered locus">Dde_3245</name>
</gene>
<name>Q30WA7_OLEA2</name>
<dbReference type="GO" id="GO:0016491">
    <property type="term" value="F:oxidoreductase activity"/>
    <property type="evidence" value="ECO:0007669"/>
    <property type="project" value="UniProtKB-ARBA"/>
</dbReference>
<keyword evidence="6" id="KW-0408">Iron</keyword>
<dbReference type="Pfam" id="PF02589">
    <property type="entry name" value="LUD_dom"/>
    <property type="match status" value="1"/>
</dbReference>
<dbReference type="KEGG" id="dde:Dde_3245"/>
<keyword evidence="4" id="KW-0677">Repeat</keyword>
<dbReference type="eggNOG" id="COG0247">
    <property type="taxonomic scope" value="Bacteria"/>
</dbReference>
<dbReference type="PROSITE" id="PS51379">
    <property type="entry name" value="4FE4S_FER_2"/>
    <property type="match status" value="1"/>
</dbReference>
<dbReference type="AlphaFoldDB" id="Q30WA7"/>
<proteinExistence type="predicted"/>
<dbReference type="EMBL" id="CP000112">
    <property type="protein sequence ID" value="ABB40039.1"/>
    <property type="molecule type" value="Genomic_DNA"/>
</dbReference>
<reference evidence="9 10" key="1">
    <citation type="journal article" date="2011" name="J. Bacteriol.">
        <title>Complete genome sequence and updated annotation of Desulfovibrio alaskensis G20.</title>
        <authorList>
            <person name="Hauser L.J."/>
            <person name="Land M.L."/>
            <person name="Brown S.D."/>
            <person name="Larimer F."/>
            <person name="Keller K.L."/>
            <person name="Rapp-Giles B.J."/>
            <person name="Price M.N."/>
            <person name="Lin M."/>
            <person name="Bruce D.C."/>
            <person name="Detter J.C."/>
            <person name="Tapia R."/>
            <person name="Han C.S."/>
            <person name="Goodwin L.A."/>
            <person name="Cheng J.F."/>
            <person name="Pitluck S."/>
            <person name="Copeland A."/>
            <person name="Lucas S."/>
            <person name="Nolan M."/>
            <person name="Lapidus A.L."/>
            <person name="Palumbo A.V."/>
            <person name="Wall J.D."/>
        </authorList>
    </citation>
    <scope>NUCLEOTIDE SEQUENCE [LARGE SCALE GENOMIC DNA]</scope>
    <source>
        <strain evidence="10">ATCC BAA 1058 / DSM 17464 / G20</strain>
    </source>
</reference>
<dbReference type="InterPro" id="IPR009051">
    <property type="entry name" value="Helical_ferredxn"/>
</dbReference>
<dbReference type="GO" id="GO:0051539">
    <property type="term" value="F:4 iron, 4 sulfur cluster binding"/>
    <property type="evidence" value="ECO:0007669"/>
    <property type="project" value="UniProtKB-KW"/>
</dbReference>
<keyword evidence="5" id="KW-0249">Electron transport</keyword>
<evidence type="ECO:0000256" key="6">
    <source>
        <dbReference type="ARBA" id="ARBA00023004"/>
    </source>
</evidence>
<dbReference type="Gene3D" id="3.40.50.10420">
    <property type="entry name" value="NagB/RpiA/CoA transferase-like"/>
    <property type="match status" value="1"/>
</dbReference>
<dbReference type="RefSeq" id="WP_011368988.1">
    <property type="nucleotide sequence ID" value="NC_007519.1"/>
</dbReference>
<evidence type="ECO:0000256" key="5">
    <source>
        <dbReference type="ARBA" id="ARBA00022982"/>
    </source>
</evidence>
<evidence type="ECO:0000256" key="1">
    <source>
        <dbReference type="ARBA" id="ARBA00022448"/>
    </source>
</evidence>
<accession>Q30WA7</accession>
<dbReference type="eggNOG" id="COG1139">
    <property type="taxonomic scope" value="Bacteria"/>
</dbReference>
<dbReference type="InterPro" id="IPR017896">
    <property type="entry name" value="4Fe4S_Fe-S-bd"/>
</dbReference>
<dbReference type="InterPro" id="IPR017900">
    <property type="entry name" value="4Fe4S_Fe_S_CS"/>
</dbReference>
<dbReference type="InterPro" id="IPR054704">
    <property type="entry name" value="Quin_L_LdhH-like"/>
</dbReference>
<dbReference type="Proteomes" id="UP000002710">
    <property type="component" value="Chromosome"/>
</dbReference>
<dbReference type="SUPFAM" id="SSF100950">
    <property type="entry name" value="NagB/RpiA/CoA transferase-like"/>
    <property type="match status" value="1"/>
</dbReference>
<sequence length="713" mass="79070">MQNAKNLKEYRAELRESLDNDFLRSTMDKFAVAYPVGRANAFKGMDVQSLIAEVADAKDAAAKQMDQLYAQFKAEAEKRGVKVHLAKTAQEANEIIAQIARDAGVKKIVKSKSMTSEETQFNHQVENEFEVVETDLGEWIIQLRHEGPTHMVMPAIHLSRNQVADLFSDVTKQKQDNDPQKLTKVARRELRKEYATAEMGVTGANFCVASTGTIGLVTNEGNARLVSTLPRVHVALAGLDKLVPTMHDALRTLKVLPRNATGQAITSYVTWITGANECATGPDGKKEMHIVFLDNGRRAMADDPLYSQVLRCVRCGACANVCPVYRLVGGHKMGHIYIGAIGLILTYFFHGSDKAKNLVHNCINCEACKNICAGGIDLPRLIKDIRARLNEEGDMPIETTLLGKVLKNRKLFHTLLRFGKWAQKPVQDGPFLRHLPLMFMKDQGFRRFPSVAEKAFRDEFESIKPKVANAKLRVALFAGCVQDFVYPEQMKAAVKLFAAHGVDVDFPMDQSCCGLPVQMMGERQATIDVAAQNVMAFDPAKYDYIVTLCASCGSQLKESYPNILADKPELAIRTKQFSERVIDFSSFAHDVLGVKAEEFNKSDEKVAYHASCHLCRGLHVTEQPRNLINMAAEYAKAEEEEVCCGFGGTFSVKFPELSEKLLDKKLTNIEATGAKKMVADCPGCIMQLRGGCKSSGRDIEVRHVAELLADKLK</sequence>
<dbReference type="GO" id="GO:0046872">
    <property type="term" value="F:metal ion binding"/>
    <property type="evidence" value="ECO:0007669"/>
    <property type="project" value="UniProtKB-KW"/>
</dbReference>
<organism evidence="9 10">
    <name type="scientific">Oleidesulfovibrio alaskensis (strain ATCC BAA-1058 / DSM 17464 / G20)</name>
    <name type="common">Desulfovibrio alaskensis</name>
    <dbReference type="NCBI Taxonomy" id="207559"/>
    <lineage>
        <taxon>Bacteria</taxon>
        <taxon>Pseudomonadati</taxon>
        <taxon>Thermodesulfobacteriota</taxon>
        <taxon>Desulfovibrionia</taxon>
        <taxon>Desulfovibrionales</taxon>
        <taxon>Desulfovibrionaceae</taxon>
        <taxon>Oleidesulfovibrio</taxon>
    </lineage>
</organism>
<keyword evidence="10" id="KW-1185">Reference proteome</keyword>
<keyword evidence="2" id="KW-0004">4Fe-4S</keyword>
<keyword evidence="1" id="KW-0813">Transport</keyword>
<dbReference type="InterPro" id="IPR037171">
    <property type="entry name" value="NagB/RpiA_transferase-like"/>
</dbReference>
<dbReference type="STRING" id="207559.Dde_3245"/>
<protein>
    <submittedName>
        <fullName evidence="9">Lactate utilization protein B/C</fullName>
    </submittedName>
</protein>
<dbReference type="HOGENOM" id="CLU_023081_5_0_7"/>
<dbReference type="Pfam" id="PF13183">
    <property type="entry name" value="Fer4_8"/>
    <property type="match status" value="1"/>
</dbReference>
<dbReference type="InterPro" id="IPR004017">
    <property type="entry name" value="Cys_rich_dom"/>
</dbReference>
<feature type="domain" description="4Fe-4S ferredoxin-type" evidence="8">
    <location>
        <begin position="302"/>
        <end position="332"/>
    </location>
</feature>
<evidence type="ECO:0000313" key="10">
    <source>
        <dbReference type="Proteomes" id="UP000002710"/>
    </source>
</evidence>
<evidence type="ECO:0000256" key="2">
    <source>
        <dbReference type="ARBA" id="ARBA00022485"/>
    </source>
</evidence>
<dbReference type="SUPFAM" id="SSF46548">
    <property type="entry name" value="alpha-helical ferredoxin"/>
    <property type="match status" value="1"/>
</dbReference>
<dbReference type="PANTHER" id="PTHR47153">
    <property type="entry name" value="LACTATE UTILIZATION PROTEIN B"/>
    <property type="match status" value="1"/>
</dbReference>
<evidence type="ECO:0000256" key="3">
    <source>
        <dbReference type="ARBA" id="ARBA00022723"/>
    </source>
</evidence>
<dbReference type="PANTHER" id="PTHR47153:SF2">
    <property type="entry name" value="LACTATE UTILIZATION PROTEIN B"/>
    <property type="match status" value="1"/>
</dbReference>
<evidence type="ECO:0000256" key="4">
    <source>
        <dbReference type="ARBA" id="ARBA00022737"/>
    </source>
</evidence>
<keyword evidence="7" id="KW-0411">Iron-sulfur</keyword>
<keyword evidence="3" id="KW-0479">Metal-binding</keyword>
<evidence type="ECO:0000256" key="7">
    <source>
        <dbReference type="ARBA" id="ARBA00023014"/>
    </source>
</evidence>